<dbReference type="InterPro" id="IPR032821">
    <property type="entry name" value="PKS_assoc"/>
</dbReference>
<dbReference type="GO" id="GO:0004312">
    <property type="term" value="F:fatty acid synthase activity"/>
    <property type="evidence" value="ECO:0007669"/>
    <property type="project" value="TreeGrafter"/>
</dbReference>
<dbReference type="InterPro" id="IPR020841">
    <property type="entry name" value="PKS_Beta-ketoAc_synthase_dom"/>
</dbReference>
<dbReference type="InterPro" id="IPR042104">
    <property type="entry name" value="PKS_dehydratase_sf"/>
</dbReference>
<dbReference type="STRING" id="543379.A0A232EXB1"/>
<feature type="domain" description="Ketosynthase family 3 (KS3)" evidence="5">
    <location>
        <begin position="1"/>
        <end position="332"/>
    </location>
</feature>
<dbReference type="SUPFAM" id="SSF51735">
    <property type="entry name" value="NAD(P)-binding Rossmann-fold domains"/>
    <property type="match status" value="2"/>
</dbReference>
<dbReference type="SMART" id="SM00829">
    <property type="entry name" value="PKS_ER"/>
    <property type="match status" value="1"/>
</dbReference>
<evidence type="ECO:0000256" key="1">
    <source>
        <dbReference type="ARBA" id="ARBA00022450"/>
    </source>
</evidence>
<dbReference type="PROSITE" id="PS52004">
    <property type="entry name" value="KS3_2"/>
    <property type="match status" value="1"/>
</dbReference>
<evidence type="ECO:0000313" key="7">
    <source>
        <dbReference type="EMBL" id="OXU23004.1"/>
    </source>
</evidence>
<dbReference type="Gene3D" id="3.40.50.720">
    <property type="entry name" value="NAD(P)-binding Rossmann-like Domain"/>
    <property type="match status" value="1"/>
</dbReference>
<dbReference type="GO" id="GO:0006633">
    <property type="term" value="P:fatty acid biosynthetic process"/>
    <property type="evidence" value="ECO:0007669"/>
    <property type="project" value="UniProtKB-UniPathway"/>
</dbReference>
<dbReference type="PROSITE" id="PS00606">
    <property type="entry name" value="KS3_1"/>
    <property type="match status" value="1"/>
</dbReference>
<dbReference type="Pfam" id="PF00109">
    <property type="entry name" value="ketoacyl-synt"/>
    <property type="match status" value="1"/>
</dbReference>
<dbReference type="InterPro" id="IPR001227">
    <property type="entry name" value="Ac_transferase_dom_sf"/>
</dbReference>
<keyword evidence="8" id="KW-1185">Reference proteome</keyword>
<dbReference type="Gene3D" id="3.40.366.10">
    <property type="entry name" value="Malonyl-Coenzyme A Acyl Carrier Protein, domain 2"/>
    <property type="match status" value="1"/>
</dbReference>
<sequence>MDLMCRMLLEHAYEAIVDAGVNPRQIRGSRTGVFIGACFSESEKTWFYDKLQVNGFGITGCARAMLSNRISYWLGVTGPSYTIDTACSSSLYAMEHAYRAIQEGLCDAALVGGGNLCLHPLVSMQFFKLGVLSTDGRCKAFDESADGYVRSEAISVVFLQKAKDAKRVYATLVHGKLNCDGFKEQGVTFPSSHMQSVLLKEFYLECGIPPTLVDYIEAHGTGTRVGDPEEVNAIDKIFSPGRKTPLKIGSGKSNFGHSEPASGLCSVAKVLIAMETGVIPPNLHYKRPRNGVKALEDGRIKVVVKPTPWDGGYAGINSFGFGGANAHILLKSNSKEKVNNGEPDDDLPRLVAVSGRTEEAVAAIINDLNSKPVDVEYVALLHNIHLEDINGHLYRGFTLLPPRGISEKPVKEIKPYPGVRRPIWFVFSGMGSQWPGMGEALLRLPVFAAAIKKCDTILRPHGIDIYHVITNKDKTAFDHILNSFVGIAAVQIGLVDVLKSVGIEPDNIIGHSVGELGCAYADGCFTAEQMILAAYSRGMASIETKVVHGSMAAVGLGYKDVKNLCPPDIEVACHNSAESSTISGPAESMKAFVAQLQAKNIFAREVPCSNIPYHSRYIAPAGAKLLAYLKKVVPDPKPRSSKWLSTSVPIDKWNTPEANYSSAEYHTNNLLSPVLFEETSALIPKDAITIEIAPHGLLQAILRRSMHANVTNIALTQRGHQDNVEVLLQGLGKMFVVGLQPQLANIYPRIQFPVSRTTQMISPLIKWEHSDDWYVTSYMSQQKNSSGERIAKVALSDSDYENMAGHVIDGRNLFPATGYLALVWESIGMMRGELYTEVSVVFEDVKFLRATTIPKDGTIEFTVAVHKGTGRFEIVEGGAAVVTGNVRECANPVAEKMNPPIPKDVKEEVMTARDVYKELRLRGYQYSGNYRSISRVSTDGSKAHIAWRSDWVAFMDNMLQMKILGLDTRGLYVPTGIKKLVIDTKTHQSQISMGEEGKEFPAYVNKLFDVISCGGVEIRGLKASEIFRRKPAGEPVLEEYTFVAHHDQAKVTLREFARLATHIGLENQLGIKAKSVELVEEADEVYAENLLSPFIAEALGDMPLIQADISIVSSKAKFSDLKIPVVEPKKITTDTNALLAVGHKLLSKNRANNLSLLLLGLKSGGLLLTREFEENLNKLETFARENGLDVILEKKVGDEVFILLRKHEKVPDRTAVVHVDNSNFRWVDEMRQTMSNELEKNPGSVRVLFVAQGDFESGLMGLVNCLRKEPGGEVVRGLLIQDPNAPKFSLENPFYAKQLEKDLAVQVLQKNGIWGTYRHLPLQPLKPIPVPHMVANQTVRGDLSSLTWLEGSLRLDEKNLVRIVYSAINFRNILLASGKLAMDVISKSRLGQECVLGFEYSGIDSTGRRIMGMVECRALSNLCVGDPYLSWEIPENWTFEDAATVPCVYSTSYYALYQIGKMKKGDTVLIHAGSGGVGQAAINLALHEGCEVFTTVGTPEKRQFIREHFPQIPDDHIGNSRDTSFEQMILEKTGGKGVDIVLNSLAEEKLRASVACLAWGGRFLEIGKFDLSMNNPLGMECFLKEVSFHGVMLDRIISGKPADKIELQKLLVDGLKSGAIKPLVRTVFLKDQMEAAFRYMAAGKHIGKVVLKVREDKEPLNKPALALPRYHCFSDRTYVILGGLGGFGLELADWLVLRGARNLVLTSRVGVRNGYQKMRIELWQSYGAKVVVVSGRDASKREDCQSILETATQLAPVDAIFNLAVILKDAVWDNQTPESFKESFKSKAWATNHLDVLSRKLCPLLRNFVVFSSVSCGRGNAGQSNYGMSNSVMERICERRAAEGLPALAIQWGAVGDVGLVADMQEDNKELVIGGTLQQRISSCLQELDGFLKQKRPIVASMVVAEKRAGGDGALNIVDMVLNIMGNREEMFNDELEKWTSWEDKLKTCIKHVPDDKIHMSEQNQKAICTAVYKRLLAAQTHDISTLKPIRAPIILIKSTMASVRYSSEDYGLSKVTSNKVEVYHVKGNHVTMLDSDKVAAAINGDVVEDAESFKTEIMKK</sequence>
<feature type="region of interest" description="C-terminal hotdog fold" evidence="4">
    <location>
        <begin position="907"/>
        <end position="1032"/>
    </location>
</feature>
<dbReference type="PANTHER" id="PTHR43775:SF23">
    <property type="entry name" value="FATTY ACID SYNTHASE 3"/>
    <property type="match status" value="1"/>
</dbReference>
<dbReference type="Gene3D" id="3.90.180.10">
    <property type="entry name" value="Medium-chain alcohol dehydrogenases, catalytic domain"/>
    <property type="match status" value="1"/>
</dbReference>
<dbReference type="InterPro" id="IPR050091">
    <property type="entry name" value="PKS_NRPS_Biosynth_Enz"/>
</dbReference>
<dbReference type="SUPFAM" id="SSF53474">
    <property type="entry name" value="alpha/beta-Hydrolases"/>
    <property type="match status" value="1"/>
</dbReference>
<dbReference type="Gene3D" id="3.10.129.110">
    <property type="entry name" value="Polyketide synthase dehydratase"/>
    <property type="match status" value="1"/>
</dbReference>
<dbReference type="InterPro" id="IPR057326">
    <property type="entry name" value="KR_dom"/>
</dbReference>
<evidence type="ECO:0000313" key="8">
    <source>
        <dbReference type="Proteomes" id="UP000215335"/>
    </source>
</evidence>
<dbReference type="InterPro" id="IPR049900">
    <property type="entry name" value="PKS_mFAS_DH"/>
</dbReference>
<dbReference type="InterPro" id="IPR029058">
    <property type="entry name" value="AB_hydrolase_fold"/>
</dbReference>
<keyword evidence="2" id="KW-0597">Phosphoprotein</keyword>
<dbReference type="InterPro" id="IPR014043">
    <property type="entry name" value="Acyl_transferase_dom"/>
</dbReference>
<dbReference type="InterPro" id="IPR049391">
    <property type="entry name" value="FAS_pseudo-KR"/>
</dbReference>
<proteinExistence type="predicted"/>
<evidence type="ECO:0000256" key="3">
    <source>
        <dbReference type="ARBA" id="ARBA00022679"/>
    </source>
</evidence>
<dbReference type="CDD" id="cd08954">
    <property type="entry name" value="KR_1_FAS_SDR_x"/>
    <property type="match status" value="1"/>
</dbReference>
<reference evidence="7 8" key="1">
    <citation type="journal article" date="2017" name="Curr. Biol.">
        <title>The Evolution of Venom by Co-option of Single-Copy Genes.</title>
        <authorList>
            <person name="Martinson E.O."/>
            <person name="Mrinalini"/>
            <person name="Kelkar Y.D."/>
            <person name="Chang C.H."/>
            <person name="Werren J.H."/>
        </authorList>
    </citation>
    <scope>NUCLEOTIDE SEQUENCE [LARGE SCALE GENOMIC DNA]</scope>
    <source>
        <strain evidence="7 8">Alberta</strain>
        <tissue evidence="7">Whole body</tissue>
    </source>
</reference>
<dbReference type="CDD" id="cd00833">
    <property type="entry name" value="PKS"/>
    <property type="match status" value="1"/>
</dbReference>
<dbReference type="InterPro" id="IPR018201">
    <property type="entry name" value="Ketoacyl_synth_AS"/>
</dbReference>
<protein>
    <submittedName>
        <fullName evidence="7">Uncharacterized protein</fullName>
    </submittedName>
</protein>
<dbReference type="SUPFAM" id="SSF53901">
    <property type="entry name" value="Thiolase-like"/>
    <property type="match status" value="1"/>
</dbReference>
<dbReference type="SMART" id="SM00827">
    <property type="entry name" value="PKS_AT"/>
    <property type="match status" value="1"/>
</dbReference>
<evidence type="ECO:0000259" key="5">
    <source>
        <dbReference type="PROSITE" id="PS52004"/>
    </source>
</evidence>
<dbReference type="CDD" id="cd05195">
    <property type="entry name" value="enoyl_red"/>
    <property type="match status" value="1"/>
</dbReference>
<dbReference type="Gene3D" id="3.30.70.3290">
    <property type="match status" value="1"/>
</dbReference>
<dbReference type="FunFam" id="3.40.50.720:FF:000209">
    <property type="entry name" value="Polyketide synthase Pks12"/>
    <property type="match status" value="1"/>
</dbReference>
<dbReference type="SUPFAM" id="SSF50129">
    <property type="entry name" value="GroES-like"/>
    <property type="match status" value="1"/>
</dbReference>
<dbReference type="InterPro" id="IPR011032">
    <property type="entry name" value="GroES-like_sf"/>
</dbReference>
<dbReference type="GO" id="GO:0016491">
    <property type="term" value="F:oxidoreductase activity"/>
    <property type="evidence" value="ECO:0007669"/>
    <property type="project" value="InterPro"/>
</dbReference>
<gene>
    <name evidence="7" type="ORF">TSAR_015482</name>
</gene>
<dbReference type="SUPFAM" id="SSF55048">
    <property type="entry name" value="Probable ACP-binding domain of malonyl-CoA ACP transacylase"/>
    <property type="match status" value="1"/>
</dbReference>
<dbReference type="SMART" id="SM00822">
    <property type="entry name" value="PKS_KR"/>
    <property type="match status" value="1"/>
</dbReference>
<dbReference type="InterPro" id="IPR014030">
    <property type="entry name" value="Ketoacyl_synth_N"/>
</dbReference>
<comment type="caution">
    <text evidence="7">The sequence shown here is derived from an EMBL/GenBank/DDBJ whole genome shotgun (WGS) entry which is preliminary data.</text>
</comment>
<feature type="region of interest" description="N-terminal hotdog fold" evidence="4">
    <location>
        <begin position="769"/>
        <end position="896"/>
    </location>
</feature>
<dbReference type="PROSITE" id="PS52019">
    <property type="entry name" value="PKS_MFAS_DH"/>
    <property type="match status" value="1"/>
</dbReference>
<evidence type="ECO:0000256" key="2">
    <source>
        <dbReference type="ARBA" id="ARBA00022553"/>
    </source>
</evidence>
<dbReference type="PANTHER" id="PTHR43775">
    <property type="entry name" value="FATTY ACID SYNTHASE"/>
    <property type="match status" value="1"/>
</dbReference>
<dbReference type="Proteomes" id="UP000215335">
    <property type="component" value="Unassembled WGS sequence"/>
</dbReference>
<dbReference type="Pfam" id="PF13602">
    <property type="entry name" value="ADH_zinc_N_2"/>
    <property type="match status" value="1"/>
</dbReference>
<name>A0A232EXB1_9HYME</name>
<dbReference type="Pfam" id="PF02801">
    <property type="entry name" value="Ketoacyl-synt_C"/>
    <property type="match status" value="1"/>
</dbReference>
<dbReference type="SUPFAM" id="SSF52151">
    <property type="entry name" value="FabD/lysophospholipase-like"/>
    <property type="match status" value="1"/>
</dbReference>
<feature type="active site" description="Proton acceptor; for dehydratase activity" evidence="4">
    <location>
        <position position="806"/>
    </location>
</feature>
<dbReference type="SMART" id="SM00825">
    <property type="entry name" value="PKS_KS"/>
    <property type="match status" value="1"/>
</dbReference>
<dbReference type="OrthoDB" id="329835at2759"/>
<evidence type="ECO:0000259" key="6">
    <source>
        <dbReference type="PROSITE" id="PS52019"/>
    </source>
</evidence>
<dbReference type="InterPro" id="IPR020843">
    <property type="entry name" value="ER"/>
</dbReference>
<dbReference type="Pfam" id="PF21089">
    <property type="entry name" value="PKS_DH_N"/>
    <property type="match status" value="1"/>
</dbReference>
<dbReference type="Gene3D" id="3.40.47.10">
    <property type="match status" value="1"/>
</dbReference>
<organism evidence="7 8">
    <name type="scientific">Trichomalopsis sarcophagae</name>
    <dbReference type="NCBI Taxonomy" id="543379"/>
    <lineage>
        <taxon>Eukaryota</taxon>
        <taxon>Metazoa</taxon>
        <taxon>Ecdysozoa</taxon>
        <taxon>Arthropoda</taxon>
        <taxon>Hexapoda</taxon>
        <taxon>Insecta</taxon>
        <taxon>Pterygota</taxon>
        <taxon>Neoptera</taxon>
        <taxon>Endopterygota</taxon>
        <taxon>Hymenoptera</taxon>
        <taxon>Apocrita</taxon>
        <taxon>Proctotrupomorpha</taxon>
        <taxon>Chalcidoidea</taxon>
        <taxon>Pteromalidae</taxon>
        <taxon>Pteromalinae</taxon>
        <taxon>Trichomalopsis</taxon>
    </lineage>
</organism>
<dbReference type="InterPro" id="IPR049552">
    <property type="entry name" value="PKS_DH_N"/>
</dbReference>
<dbReference type="Pfam" id="PF21149">
    <property type="entry name" value="FAS_pseudo-KR"/>
    <property type="match status" value="1"/>
</dbReference>
<dbReference type="Pfam" id="PF08659">
    <property type="entry name" value="KR"/>
    <property type="match status" value="1"/>
</dbReference>
<dbReference type="EMBL" id="NNAY01001760">
    <property type="protein sequence ID" value="OXU23004.1"/>
    <property type="molecule type" value="Genomic_DNA"/>
</dbReference>
<keyword evidence="1" id="KW-0596">Phosphopantetheine</keyword>
<dbReference type="GO" id="GO:0004315">
    <property type="term" value="F:3-oxoacyl-[acyl-carrier-protein] synthase activity"/>
    <property type="evidence" value="ECO:0007669"/>
    <property type="project" value="InterPro"/>
</dbReference>
<dbReference type="InterPro" id="IPR013968">
    <property type="entry name" value="PKS_KR"/>
</dbReference>
<dbReference type="Pfam" id="PF00698">
    <property type="entry name" value="Acyl_transf_1"/>
    <property type="match status" value="1"/>
</dbReference>
<dbReference type="Gene3D" id="3.40.50.1820">
    <property type="entry name" value="alpha/beta hydrolase"/>
    <property type="match status" value="1"/>
</dbReference>
<dbReference type="Pfam" id="PF16197">
    <property type="entry name" value="KAsynt_C_assoc"/>
    <property type="match status" value="1"/>
</dbReference>
<dbReference type="InterPro" id="IPR016039">
    <property type="entry name" value="Thiolase-like"/>
</dbReference>
<feature type="domain" description="PKS/mFAS DH" evidence="6">
    <location>
        <begin position="769"/>
        <end position="1032"/>
    </location>
</feature>
<dbReference type="InterPro" id="IPR016035">
    <property type="entry name" value="Acyl_Trfase/lysoPLipase"/>
</dbReference>
<dbReference type="InterPro" id="IPR016036">
    <property type="entry name" value="Malonyl_transacylase_ACP-bd"/>
</dbReference>
<evidence type="ECO:0000256" key="4">
    <source>
        <dbReference type="PROSITE-ProRule" id="PRU01363"/>
    </source>
</evidence>
<accession>A0A232EXB1</accession>
<dbReference type="InterPro" id="IPR014031">
    <property type="entry name" value="Ketoacyl_synth_C"/>
</dbReference>
<dbReference type="InterPro" id="IPR036291">
    <property type="entry name" value="NAD(P)-bd_dom_sf"/>
</dbReference>
<feature type="active site" description="Proton donor; for dehydratase activity" evidence="4">
    <location>
        <position position="956"/>
    </location>
</feature>
<dbReference type="UniPathway" id="UPA00094"/>
<keyword evidence="3" id="KW-0808">Transferase</keyword>